<dbReference type="FunFam" id="2.130.10.10:FF:000306">
    <property type="entry name" value="3-carboxymuconate cyclase"/>
    <property type="match status" value="1"/>
</dbReference>
<dbReference type="OrthoDB" id="9790815at2"/>
<dbReference type="Proteomes" id="UP000287224">
    <property type="component" value="Unassembled WGS sequence"/>
</dbReference>
<dbReference type="GO" id="GO:0005829">
    <property type="term" value="C:cytosol"/>
    <property type="evidence" value="ECO:0007669"/>
    <property type="project" value="TreeGrafter"/>
</dbReference>
<dbReference type="Gene3D" id="2.130.10.10">
    <property type="entry name" value="YVTN repeat-like/Quinoprotein amine dehydrogenase"/>
    <property type="match status" value="1"/>
</dbReference>
<dbReference type="AlphaFoldDB" id="A0A401ZRZ3"/>
<reference evidence="3" key="1">
    <citation type="submission" date="2018-12" db="EMBL/GenBank/DDBJ databases">
        <title>Tengunoibacter tsumagoiensis gen. nov., sp. nov., Dictyobacter kobayashii sp. nov., D. alpinus sp. nov., and D. joshuensis sp. nov. and description of Dictyobacteraceae fam. nov. within the order Ktedonobacterales isolated from Tengu-no-mugimeshi.</title>
        <authorList>
            <person name="Wang C.M."/>
            <person name="Zheng Y."/>
            <person name="Sakai Y."/>
            <person name="Toyoda A."/>
            <person name="Minakuchi Y."/>
            <person name="Abe K."/>
            <person name="Yokota A."/>
            <person name="Yabe S."/>
        </authorList>
    </citation>
    <scope>NUCLEOTIDE SEQUENCE [LARGE SCALE GENOMIC DNA]</scope>
    <source>
        <strain evidence="3">S-27</strain>
    </source>
</reference>
<dbReference type="InterPro" id="IPR011048">
    <property type="entry name" value="Haem_d1_sf"/>
</dbReference>
<comment type="similarity">
    <text evidence="1">Belongs to the cycloisomerase 2 family.</text>
</comment>
<dbReference type="InterPro" id="IPR050282">
    <property type="entry name" value="Cycloisomerase_2"/>
</dbReference>
<evidence type="ECO:0000313" key="2">
    <source>
        <dbReference type="EMBL" id="GCE09659.1"/>
    </source>
</evidence>
<accession>A0A401ZRZ3</accession>
<dbReference type="PANTHER" id="PTHR30344">
    <property type="entry name" value="6-PHOSPHOGLUCONOLACTONASE-RELATED"/>
    <property type="match status" value="1"/>
</dbReference>
<dbReference type="RefSeq" id="WP_126602285.1">
    <property type="nucleotide sequence ID" value="NZ_BIFQ01000002.1"/>
</dbReference>
<dbReference type="SUPFAM" id="SSF51004">
    <property type="entry name" value="C-terminal (heme d1) domain of cytochrome cd1-nitrite reductase"/>
    <property type="match status" value="1"/>
</dbReference>
<gene>
    <name evidence="2" type="ORF">KDAU_69880</name>
</gene>
<sequence length="352" mass="38076">MSLSTVYVGSYAEKDAQSIYVYKLDSETGKLTLVNSTSGILNPSFLTVNADQTRLYAVSETNDQPGSVVAYALNSQTGELTRLNEQSTNGAAPCHLALADQERYLTVANYLGGNICLYPVLPDGQLGDLAYEVQHHGSSINTERQDAAHPHSTNIDPSGGYVYVPDLGLDKIIIYKLDSMSNQLVVQGDTMVEPGSGPRHFVFHPQQNYAYVINELSSTITAFTYNPDIQTLTTVQTVSTLPAHYTGSANTAAEIRIDPSGRFLYASNRGDDSIAVFSIDADDGKLIHVERVSTGGQGPRNFALTPDGTLLLVANQYSNNIVSYSIDTQTGKLTVTGENLQLPHPVCLKIFN</sequence>
<proteinExistence type="inferred from homology"/>
<dbReference type="GO" id="GO:0017057">
    <property type="term" value="F:6-phosphogluconolactonase activity"/>
    <property type="evidence" value="ECO:0007669"/>
    <property type="project" value="TreeGrafter"/>
</dbReference>
<dbReference type="Pfam" id="PF10282">
    <property type="entry name" value="Lactonase"/>
    <property type="match status" value="1"/>
</dbReference>
<name>A0A401ZRZ3_9CHLR</name>
<dbReference type="InterPro" id="IPR015943">
    <property type="entry name" value="WD40/YVTN_repeat-like_dom_sf"/>
</dbReference>
<comment type="caution">
    <text evidence="2">The sequence shown here is derived from an EMBL/GenBank/DDBJ whole genome shotgun (WGS) entry which is preliminary data.</text>
</comment>
<dbReference type="EMBL" id="BIFQ01000002">
    <property type="protein sequence ID" value="GCE09659.1"/>
    <property type="molecule type" value="Genomic_DNA"/>
</dbReference>
<evidence type="ECO:0000313" key="3">
    <source>
        <dbReference type="Proteomes" id="UP000287224"/>
    </source>
</evidence>
<keyword evidence="3" id="KW-1185">Reference proteome</keyword>
<organism evidence="2 3">
    <name type="scientific">Dictyobacter aurantiacus</name>
    <dbReference type="NCBI Taxonomy" id="1936993"/>
    <lineage>
        <taxon>Bacteria</taxon>
        <taxon>Bacillati</taxon>
        <taxon>Chloroflexota</taxon>
        <taxon>Ktedonobacteria</taxon>
        <taxon>Ktedonobacterales</taxon>
        <taxon>Dictyobacteraceae</taxon>
        <taxon>Dictyobacter</taxon>
    </lineage>
</organism>
<evidence type="ECO:0000256" key="1">
    <source>
        <dbReference type="ARBA" id="ARBA00005564"/>
    </source>
</evidence>
<dbReference type="PANTHER" id="PTHR30344:SF1">
    <property type="entry name" value="6-PHOSPHOGLUCONOLACTONASE"/>
    <property type="match status" value="1"/>
</dbReference>
<dbReference type="InterPro" id="IPR019405">
    <property type="entry name" value="Lactonase_7-beta_prop"/>
</dbReference>
<evidence type="ECO:0008006" key="4">
    <source>
        <dbReference type="Google" id="ProtNLM"/>
    </source>
</evidence>
<protein>
    <recommendedName>
        <fullName evidence="4">6-phosphogluconolactonase</fullName>
    </recommendedName>
</protein>